<feature type="compositionally biased region" description="Basic and acidic residues" evidence="1">
    <location>
        <begin position="50"/>
        <end position="79"/>
    </location>
</feature>
<reference evidence="2 3" key="1">
    <citation type="submission" date="2016-07" db="EMBL/GenBank/DDBJ databases">
        <title>Pervasive Adenine N6-methylation of Active Genes in Fungi.</title>
        <authorList>
            <consortium name="DOE Joint Genome Institute"/>
            <person name="Mondo S.J."/>
            <person name="Dannebaum R.O."/>
            <person name="Kuo R.C."/>
            <person name="Labutti K."/>
            <person name="Haridas S."/>
            <person name="Kuo A."/>
            <person name="Salamov A."/>
            <person name="Ahrendt S.R."/>
            <person name="Lipzen A."/>
            <person name="Sullivan W."/>
            <person name="Andreopoulos W.B."/>
            <person name="Clum A."/>
            <person name="Lindquist E."/>
            <person name="Daum C."/>
            <person name="Ramamoorthy G.K."/>
            <person name="Gryganskyi A."/>
            <person name="Culley D."/>
            <person name="Magnuson J.K."/>
            <person name="James T.Y."/>
            <person name="O'Malley M.A."/>
            <person name="Stajich J.E."/>
            <person name="Spatafora J.W."/>
            <person name="Visel A."/>
            <person name="Grigoriev I.V."/>
        </authorList>
    </citation>
    <scope>NUCLEOTIDE SEQUENCE [LARGE SCALE GENOMIC DNA]</scope>
    <source>
        <strain evidence="2 3">68-887.2</strain>
    </source>
</reference>
<evidence type="ECO:0000313" key="2">
    <source>
        <dbReference type="EMBL" id="ORY27439.1"/>
    </source>
</evidence>
<evidence type="ECO:0000256" key="1">
    <source>
        <dbReference type="SAM" id="MobiDB-lite"/>
    </source>
</evidence>
<name>A0A1Y2AXX5_9TREE</name>
<proteinExistence type="predicted"/>
<dbReference type="Proteomes" id="UP000193986">
    <property type="component" value="Unassembled WGS sequence"/>
</dbReference>
<gene>
    <name evidence="2" type="ORF">BCR39DRAFT_225999</name>
</gene>
<feature type="region of interest" description="Disordered" evidence="1">
    <location>
        <begin position="32"/>
        <end position="95"/>
    </location>
</feature>
<sequence>MKKEDHPPSYEEITTRPIRLRQTLRDRLRAFFARSPSLESNSASNSTKSIDVKSEGKVSQKHREDAPQKPKEVVPKKDTPLPPLPTLPQPPLPPLPPLPVPSSSISICIIIRSSNVNITILSDDYLSFATTGNIIPYSSNNPVSLDSISLWCISDRYSRR</sequence>
<feature type="compositionally biased region" description="Low complexity" evidence="1">
    <location>
        <begin position="35"/>
        <end position="49"/>
    </location>
</feature>
<dbReference type="InParanoid" id="A0A1Y2AXX5"/>
<feature type="compositionally biased region" description="Pro residues" evidence="1">
    <location>
        <begin position="80"/>
        <end position="95"/>
    </location>
</feature>
<protein>
    <submittedName>
        <fullName evidence="2">Uncharacterized protein</fullName>
    </submittedName>
</protein>
<keyword evidence="3" id="KW-1185">Reference proteome</keyword>
<organism evidence="2 3">
    <name type="scientific">Naematelia encephala</name>
    <dbReference type="NCBI Taxonomy" id="71784"/>
    <lineage>
        <taxon>Eukaryota</taxon>
        <taxon>Fungi</taxon>
        <taxon>Dikarya</taxon>
        <taxon>Basidiomycota</taxon>
        <taxon>Agaricomycotina</taxon>
        <taxon>Tremellomycetes</taxon>
        <taxon>Tremellales</taxon>
        <taxon>Naemateliaceae</taxon>
        <taxon>Naematelia</taxon>
    </lineage>
</organism>
<dbReference type="AlphaFoldDB" id="A0A1Y2AXX5"/>
<evidence type="ECO:0000313" key="3">
    <source>
        <dbReference type="Proteomes" id="UP000193986"/>
    </source>
</evidence>
<dbReference type="EMBL" id="MCFC01000038">
    <property type="protein sequence ID" value="ORY27439.1"/>
    <property type="molecule type" value="Genomic_DNA"/>
</dbReference>
<accession>A0A1Y2AXX5</accession>
<comment type="caution">
    <text evidence="2">The sequence shown here is derived from an EMBL/GenBank/DDBJ whole genome shotgun (WGS) entry which is preliminary data.</text>
</comment>